<dbReference type="InterPro" id="IPR017907">
    <property type="entry name" value="Znf_RING_CS"/>
</dbReference>
<dbReference type="GO" id="GO:0072572">
    <property type="term" value="F:poly-ADP-D-ribose binding"/>
    <property type="evidence" value="ECO:0007669"/>
    <property type="project" value="UniProtKB-UniRule"/>
</dbReference>
<dbReference type="SUPFAM" id="SSF57850">
    <property type="entry name" value="RING/U-box"/>
    <property type="match status" value="1"/>
</dbReference>
<evidence type="ECO:0000256" key="3">
    <source>
        <dbReference type="ARBA" id="ARBA00004906"/>
    </source>
</evidence>
<evidence type="ECO:0000256" key="12">
    <source>
        <dbReference type="RuleBase" id="RU367115"/>
    </source>
</evidence>
<dbReference type="PANTHER" id="PTHR13417">
    <property type="entry name" value="E3 UBIQUITIN-PROTEIN LIGASE RNF146"/>
    <property type="match status" value="1"/>
</dbReference>
<feature type="region of interest" description="Disordered" evidence="13">
    <location>
        <begin position="194"/>
        <end position="215"/>
    </location>
</feature>
<gene>
    <name evidence="16" type="ORF">TKK_002709</name>
</gene>
<dbReference type="GO" id="GO:0016055">
    <property type="term" value="P:Wnt signaling pathway"/>
    <property type="evidence" value="ECO:0007669"/>
    <property type="project" value="UniProtKB-KW"/>
</dbReference>
<evidence type="ECO:0000256" key="11">
    <source>
        <dbReference type="PROSITE-ProRule" id="PRU00175"/>
    </source>
</evidence>
<evidence type="ECO:0000256" key="7">
    <source>
        <dbReference type="ARBA" id="ARBA00022723"/>
    </source>
</evidence>
<keyword evidence="8 11" id="KW-0863">Zinc-finger</keyword>
<dbReference type="AlphaFoldDB" id="A0ABD2XI53"/>
<evidence type="ECO:0000256" key="8">
    <source>
        <dbReference type="ARBA" id="ARBA00022771"/>
    </source>
</evidence>
<name>A0ABD2XI53_9HYME</name>
<dbReference type="GO" id="GO:0051865">
    <property type="term" value="P:protein autoubiquitination"/>
    <property type="evidence" value="ECO:0007669"/>
    <property type="project" value="UniProtKB-UniRule"/>
</dbReference>
<dbReference type="InterPro" id="IPR004170">
    <property type="entry name" value="WWE_dom"/>
</dbReference>
<keyword evidence="17" id="KW-1185">Reference proteome</keyword>
<feature type="domain" description="RING-type" evidence="14">
    <location>
        <begin position="31"/>
        <end position="69"/>
    </location>
</feature>
<proteinExistence type="predicted"/>
<reference evidence="16 17" key="1">
    <citation type="journal article" date="2024" name="bioRxiv">
        <title>A reference genome for Trichogramma kaykai: A tiny desert-dwelling parasitoid wasp with competing sex-ratio distorters.</title>
        <authorList>
            <person name="Culotta J."/>
            <person name="Lindsey A.R."/>
        </authorList>
    </citation>
    <scope>NUCLEOTIDE SEQUENCE [LARGE SCALE GENOMIC DNA]</scope>
    <source>
        <strain evidence="16 17">KSX58</strain>
    </source>
</reference>
<dbReference type="Proteomes" id="UP001627154">
    <property type="component" value="Unassembled WGS sequence"/>
</dbReference>
<dbReference type="InterPro" id="IPR037197">
    <property type="entry name" value="WWE_dom_sf"/>
</dbReference>
<dbReference type="Pfam" id="PF02825">
    <property type="entry name" value="WWE"/>
    <property type="match status" value="1"/>
</dbReference>
<comment type="domain">
    <text evidence="12">The WWE domain mediates non-covalent poly(ADP-ribose)-binding.</text>
</comment>
<feature type="domain" description="WWE" evidence="15">
    <location>
        <begin position="96"/>
        <end position="172"/>
    </location>
</feature>
<dbReference type="PANTHER" id="PTHR13417:SF2">
    <property type="entry name" value="E3 UBIQUITIN-PROTEIN LIGASE RNF146"/>
    <property type="match status" value="1"/>
</dbReference>
<evidence type="ECO:0000256" key="10">
    <source>
        <dbReference type="ARBA" id="ARBA00022833"/>
    </source>
</evidence>
<protein>
    <recommendedName>
        <fullName evidence="12">E3 ubiquitin-protein ligase</fullName>
        <ecNumber evidence="12">2.3.2.27</ecNumber>
    </recommendedName>
</protein>
<dbReference type="GO" id="GO:0006511">
    <property type="term" value="P:ubiquitin-dependent protein catabolic process"/>
    <property type="evidence" value="ECO:0007669"/>
    <property type="project" value="UniProtKB-UniRule"/>
</dbReference>
<comment type="caution">
    <text evidence="16">The sequence shown here is derived from an EMBL/GenBank/DDBJ whole genome shotgun (WGS) entry which is preliminary data.</text>
</comment>
<keyword evidence="10 12" id="KW-0862">Zinc</keyword>
<accession>A0ABD2XI53</accession>
<dbReference type="FunFam" id="3.30.720.50:FF:000003">
    <property type="entry name" value="E3 ubiquitin-protein ligase RNF146"/>
    <property type="match status" value="1"/>
</dbReference>
<feature type="region of interest" description="Disordered" evidence="13">
    <location>
        <begin position="300"/>
        <end position="342"/>
    </location>
</feature>
<dbReference type="SMART" id="SM00678">
    <property type="entry name" value="WWE"/>
    <property type="match status" value="1"/>
</dbReference>
<feature type="compositionally biased region" description="Polar residues" evidence="13">
    <location>
        <begin position="231"/>
        <end position="245"/>
    </location>
</feature>
<dbReference type="PROSITE" id="PS50918">
    <property type="entry name" value="WWE"/>
    <property type="match status" value="1"/>
</dbReference>
<dbReference type="SUPFAM" id="SSF117839">
    <property type="entry name" value="WWE domain"/>
    <property type="match status" value="1"/>
</dbReference>
<keyword evidence="4 12" id="KW-0963">Cytoplasm</keyword>
<keyword evidence="6" id="KW-0879">Wnt signaling pathway</keyword>
<dbReference type="GO" id="GO:0008270">
    <property type="term" value="F:zinc ion binding"/>
    <property type="evidence" value="ECO:0007669"/>
    <property type="project" value="UniProtKB-UniRule"/>
</dbReference>
<evidence type="ECO:0000313" key="17">
    <source>
        <dbReference type="Proteomes" id="UP001627154"/>
    </source>
</evidence>
<evidence type="ECO:0000256" key="1">
    <source>
        <dbReference type="ARBA" id="ARBA00000900"/>
    </source>
</evidence>
<evidence type="ECO:0000256" key="6">
    <source>
        <dbReference type="ARBA" id="ARBA00022687"/>
    </source>
</evidence>
<dbReference type="Gene3D" id="3.30.40.10">
    <property type="entry name" value="Zinc/RING finger domain, C3HC4 (zinc finger)"/>
    <property type="match status" value="1"/>
</dbReference>
<dbReference type="InterPro" id="IPR044110">
    <property type="entry name" value="RING-HC_RNF146"/>
</dbReference>
<keyword evidence="7 12" id="KW-0479">Metal-binding</keyword>
<evidence type="ECO:0000256" key="2">
    <source>
        <dbReference type="ARBA" id="ARBA00004514"/>
    </source>
</evidence>
<evidence type="ECO:0000256" key="4">
    <source>
        <dbReference type="ARBA" id="ARBA00022490"/>
    </source>
</evidence>
<evidence type="ECO:0000259" key="15">
    <source>
        <dbReference type="PROSITE" id="PS50918"/>
    </source>
</evidence>
<dbReference type="GO" id="GO:0061630">
    <property type="term" value="F:ubiquitin protein ligase activity"/>
    <property type="evidence" value="ECO:0007669"/>
    <property type="project" value="UniProtKB-UniRule"/>
</dbReference>
<dbReference type="Gene3D" id="3.30.720.50">
    <property type="match status" value="1"/>
</dbReference>
<dbReference type="EC" id="2.3.2.27" evidence="12"/>
<evidence type="ECO:0000256" key="9">
    <source>
        <dbReference type="ARBA" id="ARBA00022786"/>
    </source>
</evidence>
<dbReference type="InterPro" id="IPR033509">
    <property type="entry name" value="RNF146"/>
</dbReference>
<comment type="PTM">
    <text evidence="12">Ubiquitinated; autoubiquitinated.</text>
</comment>
<comment type="catalytic activity">
    <reaction evidence="1 12">
        <text>S-ubiquitinyl-[E2 ubiquitin-conjugating enzyme]-L-cysteine + [acceptor protein]-L-lysine = [E2 ubiquitin-conjugating enzyme]-L-cysteine + N(6)-ubiquitinyl-[acceptor protein]-L-lysine.</text>
        <dbReference type="EC" id="2.3.2.27"/>
    </reaction>
</comment>
<dbReference type="InterPro" id="IPR013083">
    <property type="entry name" value="Znf_RING/FYVE/PHD"/>
</dbReference>
<evidence type="ECO:0000256" key="13">
    <source>
        <dbReference type="SAM" id="MobiDB-lite"/>
    </source>
</evidence>
<sequence length="342" mass="38905">MAEAQTNFCSGNSSNIEKQKDDQTVLGVPECAVCLQPCIYPARLPCSHIFCFLCVKGVANQSKRCPMCRHEIPPDYLEHPQLIDLDETIQKETINTTSTSDNHSHEEYQWFYEGRNGWWQYDERTSIELETAFKKEEATCELLIAGFLYVADFTTMLQYRRNDNSRKRKIKRDLYNAPKKGVAGLRLNHNQNRTDQSEQLQHHNQVQQQQHQLQQHQFFNSNRGILRTERSASPSNDNTGGESTSPIPPSNTPQTPAGGTLSGDATPLAQTRLLDHRPDSLHQVLEQMRSLVLRENLSSHNSQDLQDSIDDGSFSDNSTFPPWIQSSSASTQNYSTEEEENS</sequence>
<dbReference type="PROSITE" id="PS50089">
    <property type="entry name" value="ZF_RING_2"/>
    <property type="match status" value="1"/>
</dbReference>
<dbReference type="PROSITE" id="PS00518">
    <property type="entry name" value="ZF_RING_1"/>
    <property type="match status" value="1"/>
</dbReference>
<organism evidence="16 17">
    <name type="scientific">Trichogramma kaykai</name>
    <dbReference type="NCBI Taxonomy" id="54128"/>
    <lineage>
        <taxon>Eukaryota</taxon>
        <taxon>Metazoa</taxon>
        <taxon>Ecdysozoa</taxon>
        <taxon>Arthropoda</taxon>
        <taxon>Hexapoda</taxon>
        <taxon>Insecta</taxon>
        <taxon>Pterygota</taxon>
        <taxon>Neoptera</taxon>
        <taxon>Endopterygota</taxon>
        <taxon>Hymenoptera</taxon>
        <taxon>Apocrita</taxon>
        <taxon>Proctotrupomorpha</taxon>
        <taxon>Chalcidoidea</taxon>
        <taxon>Trichogrammatidae</taxon>
        <taxon>Trichogramma</taxon>
    </lineage>
</organism>
<keyword evidence="9 12" id="KW-0833">Ubl conjugation pathway</keyword>
<feature type="compositionally biased region" description="Polar residues" evidence="13">
    <location>
        <begin position="314"/>
        <end position="335"/>
    </location>
</feature>
<evidence type="ECO:0000313" key="16">
    <source>
        <dbReference type="EMBL" id="KAL3404658.1"/>
    </source>
</evidence>
<dbReference type="EMBL" id="JBJJXI010000023">
    <property type="protein sequence ID" value="KAL3404658.1"/>
    <property type="molecule type" value="Genomic_DNA"/>
</dbReference>
<dbReference type="Pfam" id="PF13639">
    <property type="entry name" value="zf-RING_2"/>
    <property type="match status" value="1"/>
</dbReference>
<keyword evidence="5 12" id="KW-0808">Transferase</keyword>
<feature type="compositionally biased region" description="Low complexity" evidence="13">
    <location>
        <begin position="202"/>
        <end position="215"/>
    </location>
</feature>
<evidence type="ECO:0000256" key="5">
    <source>
        <dbReference type="ARBA" id="ARBA00022679"/>
    </source>
</evidence>
<dbReference type="InterPro" id="IPR018123">
    <property type="entry name" value="WWE-dom_subgr"/>
</dbReference>
<dbReference type="CDD" id="cd16546">
    <property type="entry name" value="RING-HC_RNF146"/>
    <property type="match status" value="1"/>
</dbReference>
<comment type="function">
    <text evidence="12">E3 ubiquitin-protein ligase that specifically binds poly-ADP-ribosylated proteins and mediates their ubiquitination and subsequent degradation.</text>
</comment>
<evidence type="ECO:0000259" key="14">
    <source>
        <dbReference type="PROSITE" id="PS50089"/>
    </source>
</evidence>
<feature type="region of interest" description="Disordered" evidence="13">
    <location>
        <begin position="229"/>
        <end position="265"/>
    </location>
</feature>
<comment type="pathway">
    <text evidence="3 12">Protein modification; protein ubiquitination.</text>
</comment>
<dbReference type="GO" id="GO:0005829">
    <property type="term" value="C:cytosol"/>
    <property type="evidence" value="ECO:0007669"/>
    <property type="project" value="UniProtKB-SubCell"/>
</dbReference>
<dbReference type="SMART" id="SM00184">
    <property type="entry name" value="RING"/>
    <property type="match status" value="1"/>
</dbReference>
<comment type="subcellular location">
    <subcellularLocation>
        <location evidence="2 12">Cytoplasm</location>
        <location evidence="2 12">Cytosol</location>
    </subcellularLocation>
</comment>
<dbReference type="InterPro" id="IPR001841">
    <property type="entry name" value="Znf_RING"/>
</dbReference>